<dbReference type="InterPro" id="IPR000422">
    <property type="entry name" value="DHBP_synthase_RibB"/>
</dbReference>
<comment type="similarity">
    <text evidence="5">In the N-terminal section; belongs to the DHBP synthase family.</text>
</comment>
<evidence type="ECO:0000256" key="13">
    <source>
        <dbReference type="ARBA" id="ARBA00023239"/>
    </source>
</evidence>
<dbReference type="PIRSF" id="PIRSF001259">
    <property type="entry name" value="RibA"/>
    <property type="match status" value="1"/>
</dbReference>
<dbReference type="PANTHER" id="PTHR21327">
    <property type="entry name" value="GTP CYCLOHYDROLASE II-RELATED"/>
    <property type="match status" value="1"/>
</dbReference>
<evidence type="ECO:0000256" key="7">
    <source>
        <dbReference type="ARBA" id="ARBA00012153"/>
    </source>
</evidence>
<dbReference type="KEGG" id="ssal:SPISAL_02370"/>
<evidence type="ECO:0000256" key="12">
    <source>
        <dbReference type="ARBA" id="ARBA00023211"/>
    </source>
</evidence>
<feature type="binding site" evidence="14">
    <location>
        <position position="29"/>
    </location>
    <ligand>
        <name>Mg(2+)</name>
        <dbReference type="ChEBI" id="CHEBI:18420"/>
        <label>2</label>
    </ligand>
</feature>
<keyword evidence="12 14" id="KW-0464">Manganese</keyword>
<dbReference type="UniPathway" id="UPA00275">
    <property type="reaction ID" value="UER00399"/>
</dbReference>
<dbReference type="GO" id="GO:0030145">
    <property type="term" value="F:manganese ion binding"/>
    <property type="evidence" value="ECO:0007669"/>
    <property type="project" value="UniProtKB-UniRule"/>
</dbReference>
<evidence type="ECO:0000259" key="15">
    <source>
        <dbReference type="Pfam" id="PF00925"/>
    </source>
</evidence>
<dbReference type="Pfam" id="PF00926">
    <property type="entry name" value="DHBP_synthase"/>
    <property type="match status" value="1"/>
</dbReference>
<dbReference type="AlphaFoldDB" id="R4V3I7"/>
<reference evidence="16 17" key="1">
    <citation type="journal article" date="2013" name="Genome Announc.">
        <title>Draft Genome of Spiribacter salinus M19-40, an Abundant Gammaproteobacterium in Aquatic Hypersaline Environments.</title>
        <authorList>
            <person name="Leon M.J."/>
            <person name="Ghai R."/>
            <person name="Fernandez A.B."/>
            <person name="Sanchez-Porro C."/>
            <person name="Rodriguez-Valera F."/>
            <person name="Ventosa A."/>
        </authorList>
    </citation>
    <scope>NUCLEOTIDE SEQUENCE [LARGE SCALE GENOMIC DNA]</scope>
    <source>
        <strain evidence="16">M19-40</strain>
    </source>
</reference>
<comment type="similarity">
    <text evidence="14">Belongs to the DHBP synthase family.</text>
</comment>
<evidence type="ECO:0000256" key="9">
    <source>
        <dbReference type="ARBA" id="ARBA00022619"/>
    </source>
</evidence>
<comment type="similarity">
    <text evidence="6">In the C-terminal section; belongs to the GTP cyclohydrolase II family.</text>
</comment>
<evidence type="ECO:0000313" key="16">
    <source>
        <dbReference type="EMBL" id="AGM40569.1"/>
    </source>
</evidence>
<evidence type="ECO:0000256" key="8">
    <source>
        <dbReference type="ARBA" id="ARBA00018836"/>
    </source>
</evidence>
<dbReference type="eggNOG" id="COG0807">
    <property type="taxonomic scope" value="Bacteria"/>
</dbReference>
<keyword evidence="10 14" id="KW-0479">Metal-binding</keyword>
<dbReference type="SUPFAM" id="SSF142695">
    <property type="entry name" value="RibA-like"/>
    <property type="match status" value="1"/>
</dbReference>
<organism evidence="16 17">
    <name type="scientific">Spiribacter salinus M19-40</name>
    <dbReference type="NCBI Taxonomy" id="1260251"/>
    <lineage>
        <taxon>Bacteria</taxon>
        <taxon>Pseudomonadati</taxon>
        <taxon>Pseudomonadota</taxon>
        <taxon>Gammaproteobacteria</taxon>
        <taxon>Chromatiales</taxon>
        <taxon>Ectothiorhodospiraceae</taxon>
        <taxon>Spiribacter</taxon>
    </lineage>
</organism>
<protein>
    <recommendedName>
        <fullName evidence="8 14">3,4-dihydroxy-2-butanone 4-phosphate synthase</fullName>
        <shortName evidence="14">DHBP synthase</shortName>
        <ecNumber evidence="7 14">4.1.99.12</ecNumber>
    </recommendedName>
</protein>
<keyword evidence="17" id="KW-1185">Reference proteome</keyword>
<evidence type="ECO:0000256" key="2">
    <source>
        <dbReference type="ARBA" id="ARBA00001936"/>
    </source>
</evidence>
<dbReference type="InterPro" id="IPR032677">
    <property type="entry name" value="GTP_cyclohydro_II"/>
</dbReference>
<dbReference type="InterPro" id="IPR036144">
    <property type="entry name" value="RibA-like_sf"/>
</dbReference>
<gene>
    <name evidence="14" type="primary">ribB</name>
    <name evidence="16" type="ORF">SPISAL_02370</name>
</gene>
<comment type="catalytic activity">
    <reaction evidence="1 14">
        <text>D-ribulose 5-phosphate = (2S)-2-hydroxy-3-oxobutyl phosphate + formate + H(+)</text>
        <dbReference type="Rhea" id="RHEA:18457"/>
        <dbReference type="ChEBI" id="CHEBI:15378"/>
        <dbReference type="ChEBI" id="CHEBI:15740"/>
        <dbReference type="ChEBI" id="CHEBI:58121"/>
        <dbReference type="ChEBI" id="CHEBI:58830"/>
        <dbReference type="EC" id="4.1.99.12"/>
    </reaction>
</comment>
<dbReference type="NCBIfam" id="TIGR00506">
    <property type="entry name" value="ribB"/>
    <property type="match status" value="1"/>
</dbReference>
<keyword evidence="9 14" id="KW-0686">Riboflavin biosynthesis</keyword>
<comment type="function">
    <text evidence="3 14">Catalyzes the conversion of D-ribulose 5-phosphate to formate and 3,4-dihydroxy-2-butanone 4-phosphate.</text>
</comment>
<feature type="binding site" evidence="14">
    <location>
        <position position="144"/>
    </location>
    <ligand>
        <name>Mg(2+)</name>
        <dbReference type="ChEBI" id="CHEBI:18420"/>
        <label>2</label>
    </ligand>
</feature>
<evidence type="ECO:0000256" key="11">
    <source>
        <dbReference type="ARBA" id="ARBA00022842"/>
    </source>
</evidence>
<feature type="binding site" evidence="14">
    <location>
        <begin position="28"/>
        <end position="29"/>
    </location>
    <ligand>
        <name>D-ribulose 5-phosphate</name>
        <dbReference type="ChEBI" id="CHEBI:58121"/>
    </ligand>
</feature>
<dbReference type="Gene3D" id="3.40.50.10990">
    <property type="entry name" value="GTP cyclohydrolase II"/>
    <property type="match status" value="1"/>
</dbReference>
<evidence type="ECO:0000256" key="3">
    <source>
        <dbReference type="ARBA" id="ARBA00002284"/>
    </source>
</evidence>
<keyword evidence="11 14" id="KW-0460">Magnesium</keyword>
<evidence type="ECO:0000256" key="5">
    <source>
        <dbReference type="ARBA" id="ARBA00005520"/>
    </source>
</evidence>
<comment type="cofactor">
    <cofactor evidence="2">
        <name>Mn(2+)</name>
        <dbReference type="ChEBI" id="CHEBI:29035"/>
    </cofactor>
</comment>
<accession>R4V3I7</accession>
<dbReference type="EMBL" id="CP005963">
    <property type="protein sequence ID" value="AGM40569.1"/>
    <property type="molecule type" value="Genomic_DNA"/>
</dbReference>
<dbReference type="EC" id="4.1.99.12" evidence="7 14"/>
<dbReference type="PATRIC" id="fig|1260251.3.peg.477"/>
<feature type="binding site" evidence="14">
    <location>
        <position position="29"/>
    </location>
    <ligand>
        <name>Mg(2+)</name>
        <dbReference type="ChEBI" id="CHEBI:18420"/>
        <label>1</label>
    </ligand>
</feature>
<dbReference type="GO" id="GO:0009231">
    <property type="term" value="P:riboflavin biosynthetic process"/>
    <property type="evidence" value="ECO:0007669"/>
    <property type="project" value="UniProtKB-UniRule"/>
</dbReference>
<evidence type="ECO:0000256" key="1">
    <source>
        <dbReference type="ARBA" id="ARBA00000141"/>
    </source>
</evidence>
<feature type="binding site" evidence="14">
    <location>
        <position position="33"/>
    </location>
    <ligand>
        <name>D-ribulose 5-phosphate</name>
        <dbReference type="ChEBI" id="CHEBI:58121"/>
    </ligand>
</feature>
<dbReference type="GO" id="GO:0000287">
    <property type="term" value="F:magnesium ion binding"/>
    <property type="evidence" value="ECO:0007669"/>
    <property type="project" value="UniProtKB-UniRule"/>
</dbReference>
<feature type="binding site" evidence="14">
    <location>
        <begin position="141"/>
        <end position="145"/>
    </location>
    <ligand>
        <name>D-ribulose 5-phosphate</name>
        <dbReference type="ChEBI" id="CHEBI:58121"/>
    </ligand>
</feature>
<feature type="site" description="Essential for catalytic activity" evidence="14">
    <location>
        <position position="127"/>
    </location>
</feature>
<dbReference type="Pfam" id="PF00925">
    <property type="entry name" value="GTP_cyclohydro2"/>
    <property type="match status" value="1"/>
</dbReference>
<evidence type="ECO:0000256" key="14">
    <source>
        <dbReference type="HAMAP-Rule" id="MF_00180"/>
    </source>
</evidence>
<comment type="pathway">
    <text evidence="4 14">Cofactor biosynthesis; riboflavin biosynthesis; 2-hydroxy-3-oxobutyl phosphate from D-ribulose 5-phosphate: step 1/1.</text>
</comment>
<dbReference type="SUPFAM" id="SSF55821">
    <property type="entry name" value="YrdC/RibB"/>
    <property type="match status" value="1"/>
</dbReference>
<dbReference type="Proteomes" id="UP000017881">
    <property type="component" value="Chromosome"/>
</dbReference>
<dbReference type="PANTHER" id="PTHR21327:SF34">
    <property type="entry name" value="3,4-DIHYDROXY-2-BUTANONE 4-PHOSPHATE SYNTHASE"/>
    <property type="match status" value="1"/>
</dbReference>
<dbReference type="Gene3D" id="3.90.870.10">
    <property type="entry name" value="DHBP synthase"/>
    <property type="match status" value="1"/>
</dbReference>
<evidence type="ECO:0000256" key="10">
    <source>
        <dbReference type="ARBA" id="ARBA00022723"/>
    </source>
</evidence>
<comment type="subunit">
    <text evidence="14">Homodimer.</text>
</comment>
<evidence type="ECO:0000256" key="4">
    <source>
        <dbReference type="ARBA" id="ARBA00004904"/>
    </source>
</evidence>
<evidence type="ECO:0000313" key="17">
    <source>
        <dbReference type="Proteomes" id="UP000017881"/>
    </source>
</evidence>
<sequence length="380" mass="41719">MSGFNQIEDIVEDLREGRMVLMLDDEDRENEGDLVMAASMVRPDDINFMARYGRGLICLTLTRARCEQLRLPLMVSGSGDHQGTRFTLSIEAARGVTTGISAADRARTVQTAVAPQAAPEDLLQPGHVFPLMAQPGGVLTRAGHTEAGCDLARLAGFEPAAVIVEVLNEDGTMARRDDLLDFARAHDLKIGTVADLIAYRIRNERTVERVGDCELPTEHGLFHLYAYQDTVDGALHFALLRGQTDPETPALVRVQIENTLADLFGATAPDQTWSLRESLAEIAESESEPVCLVMLRRADDRPEVMARMREFQVLAQSGELTPEPRETNQQAEDLRTYGVGAQILTDLGIRRMRVLSAPKIMVGLSGFGMEVVDYVQSGAE</sequence>
<keyword evidence="13 14" id="KW-0456">Lyase</keyword>
<comment type="cofactor">
    <cofactor evidence="14">
        <name>Mg(2+)</name>
        <dbReference type="ChEBI" id="CHEBI:18420"/>
    </cofactor>
    <cofactor evidence="14">
        <name>Mn(2+)</name>
        <dbReference type="ChEBI" id="CHEBI:29035"/>
    </cofactor>
    <text evidence="14">Binds 2 divalent metal cations per subunit. Magnesium or manganese.</text>
</comment>
<dbReference type="HOGENOM" id="CLU_020273_1_2_6"/>
<name>R4V3I7_9GAMM</name>
<dbReference type="eggNOG" id="COG0108">
    <property type="taxonomic scope" value="Bacteria"/>
</dbReference>
<dbReference type="FunFam" id="3.90.870.10:FF:000001">
    <property type="entry name" value="Riboflavin biosynthesis protein RibBA"/>
    <property type="match status" value="1"/>
</dbReference>
<dbReference type="GO" id="GO:0005829">
    <property type="term" value="C:cytosol"/>
    <property type="evidence" value="ECO:0007669"/>
    <property type="project" value="TreeGrafter"/>
</dbReference>
<proteinExistence type="inferred from homology"/>
<feature type="site" description="Essential for catalytic activity" evidence="14">
    <location>
        <position position="165"/>
    </location>
</feature>
<dbReference type="GO" id="GO:0003935">
    <property type="term" value="F:GTP cyclohydrolase II activity"/>
    <property type="evidence" value="ECO:0007669"/>
    <property type="project" value="TreeGrafter"/>
</dbReference>
<feature type="domain" description="GTP cyclohydrolase II" evidence="15">
    <location>
        <begin position="209"/>
        <end position="376"/>
    </location>
</feature>
<dbReference type="HAMAP" id="MF_00180">
    <property type="entry name" value="RibB"/>
    <property type="match status" value="1"/>
</dbReference>
<evidence type="ECO:0000256" key="6">
    <source>
        <dbReference type="ARBA" id="ARBA00008976"/>
    </source>
</evidence>
<dbReference type="NCBIfam" id="NF010626">
    <property type="entry name" value="PRK14019.1"/>
    <property type="match status" value="1"/>
</dbReference>
<dbReference type="InterPro" id="IPR017945">
    <property type="entry name" value="DHBP_synth_RibB-like_a/b_dom"/>
</dbReference>
<dbReference type="GO" id="GO:0008686">
    <property type="term" value="F:3,4-dihydroxy-2-butanone-4-phosphate synthase activity"/>
    <property type="evidence" value="ECO:0007669"/>
    <property type="project" value="UniProtKB-UniRule"/>
</dbReference>